<proteinExistence type="predicted"/>
<evidence type="ECO:0000313" key="7">
    <source>
        <dbReference type="Proteomes" id="UP000007350"/>
    </source>
</evidence>
<dbReference type="InterPro" id="IPR013320">
    <property type="entry name" value="ConA-like_dom_sf"/>
</dbReference>
<dbReference type="SUPFAM" id="SSF49899">
    <property type="entry name" value="Concanavalin A-like lectins/glucanases"/>
    <property type="match status" value="1"/>
</dbReference>
<keyword evidence="3" id="KW-1133">Transmembrane helix</keyword>
<dbReference type="PANTHER" id="PTHR10628:SF30">
    <property type="entry name" value="EXO-ALPHA-SIALIDASE"/>
    <property type="match status" value="1"/>
</dbReference>
<dbReference type="GO" id="GO:0016020">
    <property type="term" value="C:membrane"/>
    <property type="evidence" value="ECO:0007669"/>
    <property type="project" value="TreeGrafter"/>
</dbReference>
<accession>K2N4A6</accession>
<dbReference type="InterPro" id="IPR055239">
    <property type="entry name" value="TS_C"/>
</dbReference>
<comment type="caution">
    <text evidence="6">The sequence shown here is derived from an EMBL/GenBank/DDBJ whole genome shotgun (WGS) entry which is preliminary data.</text>
</comment>
<name>K2N4A6_TRYCR</name>
<dbReference type="EMBL" id="AHKC01009629">
    <property type="protein sequence ID" value="EKF32764.1"/>
    <property type="molecule type" value="Genomic_DNA"/>
</dbReference>
<feature type="domain" description="Sialidase" evidence="4">
    <location>
        <begin position="107"/>
        <end position="442"/>
    </location>
</feature>
<dbReference type="GO" id="GO:0004308">
    <property type="term" value="F:exo-alpha-sialidase activity"/>
    <property type="evidence" value="ECO:0007669"/>
    <property type="project" value="InterPro"/>
</dbReference>
<evidence type="ECO:0000259" key="5">
    <source>
        <dbReference type="Pfam" id="PF22925"/>
    </source>
</evidence>
<dbReference type="Proteomes" id="UP000007350">
    <property type="component" value="Unassembled WGS sequence"/>
</dbReference>
<dbReference type="AlphaFoldDB" id="K2N4A6"/>
<dbReference type="PRINTS" id="PR01803">
    <property type="entry name" value="TCSIALIDASE"/>
</dbReference>
<evidence type="ECO:0000259" key="4">
    <source>
        <dbReference type="Pfam" id="PF13859"/>
    </source>
</evidence>
<dbReference type="InterPro" id="IPR036278">
    <property type="entry name" value="Sialidase_sf"/>
</dbReference>
<protein>
    <submittedName>
        <fullName evidence="6">Trans-sialidase, putative</fullName>
    </submittedName>
</protein>
<dbReference type="InterPro" id="IPR026856">
    <property type="entry name" value="Sialidase_fam"/>
</dbReference>
<feature type="transmembrane region" description="Helical" evidence="3">
    <location>
        <begin position="43"/>
        <end position="64"/>
    </location>
</feature>
<dbReference type="OrthoDB" id="251971at2759"/>
<dbReference type="Pfam" id="PF13859">
    <property type="entry name" value="BNR_3"/>
    <property type="match status" value="1"/>
</dbReference>
<dbReference type="Gene3D" id="2.60.120.200">
    <property type="match status" value="1"/>
</dbReference>
<dbReference type="GO" id="GO:0006689">
    <property type="term" value="P:ganglioside catabolic process"/>
    <property type="evidence" value="ECO:0007669"/>
    <property type="project" value="TreeGrafter"/>
</dbReference>
<dbReference type="Gene3D" id="2.120.10.10">
    <property type="match status" value="1"/>
</dbReference>
<keyword evidence="3" id="KW-0472">Membrane</keyword>
<dbReference type="InterPro" id="IPR011040">
    <property type="entry name" value="Sialidase"/>
</dbReference>
<dbReference type="CDD" id="cd15482">
    <property type="entry name" value="Sialidase_non-viral"/>
    <property type="match status" value="1"/>
</dbReference>
<evidence type="ECO:0000313" key="6">
    <source>
        <dbReference type="EMBL" id="EKF32764.1"/>
    </source>
</evidence>
<feature type="domain" description="Trans-sialidase C-terminal" evidence="5">
    <location>
        <begin position="489"/>
        <end position="685"/>
    </location>
</feature>
<sequence>MHSRVAAVKAPRTHNRRCVTESSGRRREGGESERQRPNMSRRVFASVVLFIVVVMMCCGTGGAANGKGQQSLDVQLPQEIDIFVPNNTEVVEKNGSASGVKFSFFSPSLVSAGGVMIALVEGRTKYKDPYKSGWLDSSDIVAGYINAAGTWPSIVAEVTKTEWRAHTALGSWNGKNNVGFWYWPTPIAKDNKVFLLVGGYEEKYYGYYNGWAMSDWDIQLVVGEATQATDIQHSKPISWGKPTSLLPQIPQKIKSGPKKFVAAGGSGIVMENGTLVFPLMVSNGTNHPFFMITYSTDNGKNWVFPEGTSRAQCTHPRIIEWENEKLLVVTLCESGHKVFESRDMGKTWTEALGTLAGVWANSVSGVSWDKKLHVGALITATIEGRKVMLYTNKARHPSEGSELGALYLWVTDNSRMCHFGPLFVDSAEKKTFANTLLYSDGELYLSQQRGSTTSTAVSLARLTEELNKIKSVLSTWAKLDAFFLKLSIPTAGLVGFLSNAANGETWIDKYRCVDATVTNAAKVDNGFKFTGPSSGATWPVNSREDNNHYGFVNLDFTLVAMVTIHQVPNVSTPLLGASLGDSKGTKFIGLSYGANGAWETVFNGRKKSPDSNWELEREYLVALMLQGGNKGFVYVDGALLGSSETMPPIKTLGHEITHFYFGGGEGDNGSNVTVTNVLLYNRLLDVGEIKTPFKSIAAKLKEYGDSSMHEGASRVLVVLLGLCAFAFLC</sequence>
<evidence type="ECO:0000256" key="2">
    <source>
        <dbReference type="SAM" id="MobiDB-lite"/>
    </source>
</evidence>
<keyword evidence="3" id="KW-0812">Transmembrane</keyword>
<evidence type="ECO:0000256" key="3">
    <source>
        <dbReference type="SAM" id="Phobius"/>
    </source>
</evidence>
<organism evidence="6 7">
    <name type="scientific">Trypanosoma cruzi marinkellei</name>
    <dbReference type="NCBI Taxonomy" id="85056"/>
    <lineage>
        <taxon>Eukaryota</taxon>
        <taxon>Discoba</taxon>
        <taxon>Euglenozoa</taxon>
        <taxon>Kinetoplastea</taxon>
        <taxon>Metakinetoplastina</taxon>
        <taxon>Trypanosomatida</taxon>
        <taxon>Trypanosomatidae</taxon>
        <taxon>Trypanosoma</taxon>
        <taxon>Schizotrypanum</taxon>
    </lineage>
</organism>
<dbReference type="InterPro" id="IPR008377">
    <property type="entry name" value="Sialidase_trypan"/>
</dbReference>
<dbReference type="GO" id="GO:0009313">
    <property type="term" value="P:oligosaccharide catabolic process"/>
    <property type="evidence" value="ECO:0007669"/>
    <property type="project" value="TreeGrafter"/>
</dbReference>
<feature type="compositionally biased region" description="Basic and acidic residues" evidence="2">
    <location>
        <begin position="23"/>
        <end position="36"/>
    </location>
</feature>
<keyword evidence="1" id="KW-0677">Repeat</keyword>
<dbReference type="Pfam" id="PF22925">
    <property type="entry name" value="TS_C"/>
    <property type="match status" value="1"/>
</dbReference>
<keyword evidence="7" id="KW-1185">Reference proteome</keyword>
<feature type="region of interest" description="Disordered" evidence="2">
    <location>
        <begin position="1"/>
        <end position="37"/>
    </location>
</feature>
<dbReference type="PANTHER" id="PTHR10628">
    <property type="entry name" value="SIALIDASE"/>
    <property type="match status" value="1"/>
</dbReference>
<reference evidence="6 7" key="1">
    <citation type="journal article" date="2012" name="BMC Genomics">
        <title>Comparative genomic analysis of human infective Trypanosoma cruzi lineages with the bat-restricted subspecies T. cruzi marinkellei.</title>
        <authorList>
            <person name="Franzen O."/>
            <person name="Talavera-Lopez C."/>
            <person name="Ochaya S."/>
            <person name="Butler C.E."/>
            <person name="Messenger L.A."/>
            <person name="Lewis M.D."/>
            <person name="Llewellyn M.S."/>
            <person name="Marinkelle C.J."/>
            <person name="Tyler K.M."/>
            <person name="Miles M.A."/>
            <person name="Andersson B."/>
        </authorList>
    </citation>
    <scope>NUCLEOTIDE SEQUENCE [LARGE SCALE GENOMIC DNA]</scope>
    <source>
        <strain evidence="6 7">B7</strain>
    </source>
</reference>
<evidence type="ECO:0000256" key="1">
    <source>
        <dbReference type="ARBA" id="ARBA00022737"/>
    </source>
</evidence>
<gene>
    <name evidence="6" type="ORF">MOQ_003382</name>
</gene>
<dbReference type="SUPFAM" id="SSF50939">
    <property type="entry name" value="Sialidases"/>
    <property type="match status" value="1"/>
</dbReference>
<dbReference type="GO" id="GO:0005737">
    <property type="term" value="C:cytoplasm"/>
    <property type="evidence" value="ECO:0007669"/>
    <property type="project" value="TreeGrafter"/>
</dbReference>